<organism evidence="2 3">
    <name type="scientific">Aliiglaciecola litoralis</name>
    <dbReference type="NCBI Taxonomy" id="582857"/>
    <lineage>
        <taxon>Bacteria</taxon>
        <taxon>Pseudomonadati</taxon>
        <taxon>Pseudomonadota</taxon>
        <taxon>Gammaproteobacteria</taxon>
        <taxon>Alteromonadales</taxon>
        <taxon>Alteromonadaceae</taxon>
        <taxon>Aliiglaciecola</taxon>
    </lineage>
</organism>
<dbReference type="NCBIfam" id="TIGR03019">
    <property type="entry name" value="pepcterm_femAB"/>
    <property type="match status" value="1"/>
</dbReference>
<dbReference type="InterPro" id="IPR038740">
    <property type="entry name" value="BioF2-like_GNAT_dom"/>
</dbReference>
<dbReference type="PANTHER" id="PTHR36174:SF1">
    <property type="entry name" value="LIPID II:GLYCINE GLYCYLTRANSFERASE"/>
    <property type="match status" value="1"/>
</dbReference>
<reference evidence="2 3" key="1">
    <citation type="journal article" date="2019" name="Int. J. Syst. Evol. Microbiol.">
        <title>The Global Catalogue of Microorganisms (GCM) 10K type strain sequencing project: providing services to taxonomists for standard genome sequencing and annotation.</title>
        <authorList>
            <consortium name="The Broad Institute Genomics Platform"/>
            <consortium name="The Broad Institute Genome Sequencing Center for Infectious Disease"/>
            <person name="Wu L."/>
            <person name="Ma J."/>
        </authorList>
    </citation>
    <scope>NUCLEOTIDE SEQUENCE [LARGE SCALE GENOMIC DNA]</scope>
    <source>
        <strain evidence="2 3">JCM 15896</strain>
    </source>
</reference>
<evidence type="ECO:0000313" key="3">
    <source>
        <dbReference type="Proteomes" id="UP001500359"/>
    </source>
</evidence>
<accession>A0ABN1LJM5</accession>
<sequence>MPDTFTLSQLGDNLQECKQWDAFVDNTATGTFFHLTGWKRVIESVYGHRCHYIYAKTGQDIVAVLPLVEQKSLLFGHALISTPFCMNGGVASDSEEAMLFLEQQAINKAHELGVDYLELRYPFPRNNPQLTEKCAHSTFGCELAEDADKILAGIKKKQRAVVRHSLKNDLNFRVDNDTQTAYDVYSESVRNLGTPVFPAKYFDALQSEFTDACDVLTVEKDNKAVSSVLSFYYKGQVMPFYGGGLFEARSLKSNDFMYYQLMCHAKNNKQCDYFDFGRSKDDSGAFKYKRTWGMEPVALHYQFHLVKAQTLPNLSPNNPKYQLFIKMWQKLPVWLSRRIGPLLSKYLG</sequence>
<dbReference type="Proteomes" id="UP001500359">
    <property type="component" value="Unassembled WGS sequence"/>
</dbReference>
<dbReference type="Gene3D" id="3.40.630.30">
    <property type="match status" value="1"/>
</dbReference>
<dbReference type="InterPro" id="IPR016181">
    <property type="entry name" value="Acyl_CoA_acyltransferase"/>
</dbReference>
<dbReference type="SUPFAM" id="SSF55729">
    <property type="entry name" value="Acyl-CoA N-acyltransferases (Nat)"/>
    <property type="match status" value="2"/>
</dbReference>
<evidence type="ECO:0000259" key="1">
    <source>
        <dbReference type="Pfam" id="PF13480"/>
    </source>
</evidence>
<name>A0ABN1LJM5_9ALTE</name>
<protein>
    <submittedName>
        <fullName evidence="2">FemAB family PEP-CTERM system-associated protein</fullName>
    </submittedName>
</protein>
<dbReference type="PANTHER" id="PTHR36174">
    <property type="entry name" value="LIPID II:GLYCINE GLYCYLTRANSFERASE"/>
    <property type="match status" value="1"/>
</dbReference>
<keyword evidence="3" id="KW-1185">Reference proteome</keyword>
<dbReference type="EMBL" id="BAAAFD010000005">
    <property type="protein sequence ID" value="GAA0856915.1"/>
    <property type="molecule type" value="Genomic_DNA"/>
</dbReference>
<dbReference type="Pfam" id="PF13480">
    <property type="entry name" value="Acetyltransf_6"/>
    <property type="match status" value="1"/>
</dbReference>
<dbReference type="InterPro" id="IPR050644">
    <property type="entry name" value="PG_Glycine_Bridge_Synth"/>
</dbReference>
<dbReference type="InterPro" id="IPR017469">
    <property type="entry name" value="PEP-CTERM_FemAB-rel"/>
</dbReference>
<dbReference type="RefSeq" id="WP_343859580.1">
    <property type="nucleotide sequence ID" value="NZ_BAAAFD010000005.1"/>
</dbReference>
<comment type="caution">
    <text evidence="2">The sequence shown here is derived from an EMBL/GenBank/DDBJ whole genome shotgun (WGS) entry which is preliminary data.</text>
</comment>
<evidence type="ECO:0000313" key="2">
    <source>
        <dbReference type="EMBL" id="GAA0856915.1"/>
    </source>
</evidence>
<gene>
    <name evidence="2" type="ORF">GCM10009114_20650</name>
</gene>
<feature type="domain" description="BioF2-like acetyltransferase" evidence="1">
    <location>
        <begin position="155"/>
        <end position="290"/>
    </location>
</feature>
<proteinExistence type="predicted"/>